<evidence type="ECO:0000313" key="2">
    <source>
        <dbReference type="EMBL" id="CAG8471506.1"/>
    </source>
</evidence>
<proteinExistence type="predicted"/>
<dbReference type="Proteomes" id="UP000789342">
    <property type="component" value="Unassembled WGS sequence"/>
</dbReference>
<name>A0A9N8VZA5_9GLOM</name>
<accession>A0A9N8VZA5</accession>
<organism evidence="2 3">
    <name type="scientific">Acaulospora morrowiae</name>
    <dbReference type="NCBI Taxonomy" id="94023"/>
    <lineage>
        <taxon>Eukaryota</taxon>
        <taxon>Fungi</taxon>
        <taxon>Fungi incertae sedis</taxon>
        <taxon>Mucoromycota</taxon>
        <taxon>Glomeromycotina</taxon>
        <taxon>Glomeromycetes</taxon>
        <taxon>Diversisporales</taxon>
        <taxon>Acaulosporaceae</taxon>
        <taxon>Acaulospora</taxon>
    </lineage>
</organism>
<dbReference type="AlphaFoldDB" id="A0A9N8VZA5"/>
<comment type="caution">
    <text evidence="2">The sequence shown here is derived from an EMBL/GenBank/DDBJ whole genome shotgun (WGS) entry which is preliminary data.</text>
</comment>
<feature type="region of interest" description="Disordered" evidence="1">
    <location>
        <begin position="25"/>
        <end position="65"/>
    </location>
</feature>
<feature type="compositionally biased region" description="Low complexity" evidence="1">
    <location>
        <begin position="49"/>
        <end position="65"/>
    </location>
</feature>
<keyword evidence="3" id="KW-1185">Reference proteome</keyword>
<dbReference type="InterPro" id="IPR009836">
    <property type="entry name" value="GRDP-like"/>
</dbReference>
<dbReference type="PANTHER" id="PTHR34365">
    <property type="entry name" value="ENOLASE (DUF1399)"/>
    <property type="match status" value="1"/>
</dbReference>
<gene>
    <name evidence="2" type="ORF">AMORRO_LOCUS1878</name>
</gene>
<dbReference type="Pfam" id="PF07173">
    <property type="entry name" value="GRDP-like"/>
    <property type="match status" value="2"/>
</dbReference>
<dbReference type="PANTHER" id="PTHR34365:SF7">
    <property type="entry name" value="GLYCINE-RICH DOMAIN-CONTAINING PROTEIN 1"/>
    <property type="match status" value="1"/>
</dbReference>
<reference evidence="2" key="1">
    <citation type="submission" date="2021-06" db="EMBL/GenBank/DDBJ databases">
        <authorList>
            <person name="Kallberg Y."/>
            <person name="Tangrot J."/>
            <person name="Rosling A."/>
        </authorList>
    </citation>
    <scope>NUCLEOTIDE SEQUENCE</scope>
    <source>
        <strain evidence="2">CL551</strain>
    </source>
</reference>
<evidence type="ECO:0000313" key="3">
    <source>
        <dbReference type="Proteomes" id="UP000789342"/>
    </source>
</evidence>
<protein>
    <submittedName>
        <fullName evidence="2">15891_t:CDS:1</fullName>
    </submittedName>
</protein>
<dbReference type="OrthoDB" id="2684236at2759"/>
<sequence length="596" mass="68696">MVTSQRTNFGTSSERPFVVRGRLISQSSHRSSVLSTNSAISSNQHNQRENPNSPSSESEQQSNYSPANPLVVDNVVSVQTLFAHLNHIIRFTKIYHQDQNLFLRYLARAELRYLIWLNLLDQLRPQPDSIPMPPLDVALFWCAHTTNVLTYKEDLVRLFGEHMLDYNFPLLHMDAINAEGEDYVDADSSETWQSFSDEPYILEFDDHRPFLISCPFCMEGNTIDPDTYVQLKMNAVSHSCENCSLELNADILSAKRLLNDIQYFLLDDVNCLAGTLLDTEKNQIDIYMAVNDNKLLFDHDFIRELIRLVSPVYTGIASPPSLYVPNITKNCNWHNIQREFSAVLYRLEMQGELCNVRKNILSKIITAYQNLFTPFSLDLIAAVIRYKETVEKILCNGDWENENVVAVSTVRYHKFMMLTEKHPDRILVPTMDILLCWYTHMLWPSKYYAFTIGLTGKILDHVNSLSESKMIANFEKTALLWHKKYQEPYTSEDPSKKWKSSSRVVMSFVFPVYGLYVAQKLWKLNKTHDKRIGPGGSVHMSMYITSGSNDINSLERRGPYTFGVNIEDSELMNYQDNMGSPPSRVFTYINPEIQIT</sequence>
<feature type="compositionally biased region" description="Polar residues" evidence="1">
    <location>
        <begin position="25"/>
        <end position="45"/>
    </location>
</feature>
<dbReference type="EMBL" id="CAJVPV010000728">
    <property type="protein sequence ID" value="CAG8471506.1"/>
    <property type="molecule type" value="Genomic_DNA"/>
</dbReference>
<evidence type="ECO:0000256" key="1">
    <source>
        <dbReference type="SAM" id="MobiDB-lite"/>
    </source>
</evidence>